<dbReference type="RefSeq" id="WP_075005045.1">
    <property type="nucleotide sequence ID" value="NZ_FOAP01000001.1"/>
</dbReference>
<name>A0A1H7I124_STIAU</name>
<gene>
    <name evidence="7" type="ORF">SAMN05444354_101870</name>
</gene>
<dbReference type="InterPro" id="IPR011990">
    <property type="entry name" value="TPR-like_helical_dom_sf"/>
</dbReference>
<evidence type="ECO:0000256" key="4">
    <source>
        <dbReference type="ARBA" id="ARBA00022840"/>
    </source>
</evidence>
<evidence type="ECO:0000256" key="3">
    <source>
        <dbReference type="ARBA" id="ARBA00022777"/>
    </source>
</evidence>
<dbReference type="OrthoDB" id="5495610at2"/>
<dbReference type="CDD" id="cd14014">
    <property type="entry name" value="STKc_PknB_like"/>
    <property type="match status" value="1"/>
</dbReference>
<dbReference type="PANTHER" id="PTHR43289">
    <property type="entry name" value="MITOGEN-ACTIVATED PROTEIN KINASE KINASE KINASE 20-RELATED"/>
    <property type="match status" value="1"/>
</dbReference>
<keyword evidence="7" id="KW-0723">Serine/threonine-protein kinase</keyword>
<dbReference type="Pfam" id="PF00069">
    <property type="entry name" value="Pkinase"/>
    <property type="match status" value="1"/>
</dbReference>
<dbReference type="InterPro" id="IPR011009">
    <property type="entry name" value="Kinase-like_dom_sf"/>
</dbReference>
<keyword evidence="3 7" id="KW-0418">Kinase</keyword>
<dbReference type="InterPro" id="IPR000719">
    <property type="entry name" value="Prot_kinase_dom"/>
</dbReference>
<dbReference type="SUPFAM" id="SSF56112">
    <property type="entry name" value="Protein kinase-like (PK-like)"/>
    <property type="match status" value="1"/>
</dbReference>
<dbReference type="PROSITE" id="PS50011">
    <property type="entry name" value="PROTEIN_KINASE_DOM"/>
    <property type="match status" value="1"/>
</dbReference>
<dbReference type="GO" id="GO:0005524">
    <property type="term" value="F:ATP binding"/>
    <property type="evidence" value="ECO:0007669"/>
    <property type="project" value="UniProtKB-UniRule"/>
</dbReference>
<dbReference type="Proteomes" id="UP000182719">
    <property type="component" value="Unassembled WGS sequence"/>
</dbReference>
<dbReference type="EMBL" id="FOAP01000001">
    <property type="protein sequence ID" value="SEK55562.1"/>
    <property type="molecule type" value="Genomic_DNA"/>
</dbReference>
<keyword evidence="8" id="KW-1185">Reference proteome</keyword>
<evidence type="ECO:0000256" key="1">
    <source>
        <dbReference type="ARBA" id="ARBA00022679"/>
    </source>
</evidence>
<dbReference type="SMART" id="SM00220">
    <property type="entry name" value="S_TKc"/>
    <property type="match status" value="1"/>
</dbReference>
<dbReference type="Gene3D" id="1.25.40.10">
    <property type="entry name" value="Tetratricopeptide repeat domain"/>
    <property type="match status" value="1"/>
</dbReference>
<dbReference type="InterPro" id="IPR017441">
    <property type="entry name" value="Protein_kinase_ATP_BS"/>
</dbReference>
<dbReference type="PROSITE" id="PS00107">
    <property type="entry name" value="PROTEIN_KINASE_ATP"/>
    <property type="match status" value="1"/>
</dbReference>
<feature type="binding site" evidence="5">
    <location>
        <position position="60"/>
    </location>
    <ligand>
        <name>ATP</name>
        <dbReference type="ChEBI" id="CHEBI:30616"/>
    </ligand>
</feature>
<dbReference type="Gene3D" id="3.30.200.20">
    <property type="entry name" value="Phosphorylase Kinase, domain 1"/>
    <property type="match status" value="1"/>
</dbReference>
<reference evidence="8" key="1">
    <citation type="submission" date="2016-10" db="EMBL/GenBank/DDBJ databases">
        <authorList>
            <person name="Varghese N."/>
            <person name="Submissions S."/>
        </authorList>
    </citation>
    <scope>NUCLEOTIDE SEQUENCE [LARGE SCALE GENOMIC DNA]</scope>
    <source>
        <strain evidence="8">DSM 17044</strain>
    </source>
</reference>
<evidence type="ECO:0000256" key="5">
    <source>
        <dbReference type="PROSITE-ProRule" id="PRU10141"/>
    </source>
</evidence>
<dbReference type="Pfam" id="PF13191">
    <property type="entry name" value="AAA_16"/>
    <property type="match status" value="1"/>
</dbReference>
<evidence type="ECO:0000313" key="8">
    <source>
        <dbReference type="Proteomes" id="UP000182719"/>
    </source>
</evidence>
<accession>A0A1H7I124</accession>
<dbReference type="SUPFAM" id="SSF52540">
    <property type="entry name" value="P-loop containing nucleoside triphosphate hydrolases"/>
    <property type="match status" value="1"/>
</dbReference>
<keyword evidence="2 5" id="KW-0547">Nucleotide-binding</keyword>
<dbReference type="PROSITE" id="PS00108">
    <property type="entry name" value="PROTEIN_KINASE_ST"/>
    <property type="match status" value="1"/>
</dbReference>
<evidence type="ECO:0000313" key="7">
    <source>
        <dbReference type="EMBL" id="SEK55562.1"/>
    </source>
</evidence>
<dbReference type="Gene3D" id="1.10.510.10">
    <property type="entry name" value="Transferase(Phosphotransferase) domain 1"/>
    <property type="match status" value="1"/>
</dbReference>
<proteinExistence type="predicted"/>
<sequence>MDSISSRPGGARLPGPEVSALPSAARIAQRFTLRSLVGQGGMGEVYRAEDVTTGQQVALKLLRAESPEALQRFAREASMLAGLEHPGIVTYVAHGQAEDGRPFLAMQWLEGEDLAQRLVRQPLSLQETLALLHRVAQALAVAHGRGIIHRDLKPSNLFLRQGQPGDAVLLDFGLARSLAPSVSLTASQTILGTPGYMAPEQVSHRAGLTPSADIFSLGCVLYECLTGSRPFAAPHLVAVLAKILFTEPEPLRSLRPELPEALEELLRRTLAKDPAHRLPDASRLVAALEALPLPGAAGPSAPSVAESPLPGLVQAEQQLVSVLLATSRTPPPPAGEHGHPWHTLHGQLRTWLSPHGGQVEPMADGSLALTLVALHGSATDSAVLAARCALLIQEHVPGTAVVLTTGQGRREGRGTVGEAMDRAGQLLQRLEQLPAGGPAPVVMDDVTEGLLGTRFPCTRSPSGLFLLQGAPLGVDDSRPLLGKPTPCVGREQELAQLELLFHTCVRESSAQAVLVKGPAGMGKSRLRHEFMRRLEREQRPVQVLLGRGDPMRAGSAQGLLGQALCQLCGLTGLEPLELRRERLQHRLARHLPPEAALETTAFLGELCGTPFPDEAVPRLQAVRGNPQQMSAQVSRALGAFLRAECAHHPVLLVLEDLHWGDTLTARLVDEALRDLKDQPFMVLALARPGVEQALPELGAPRMRELPLHGLNARAAARLAREVLGTKAPGALVDRLVEQASGNPLYLEELIRGEAEGQGTDVPRTVLAMLQARLGRLEPQARQVLLAASFLGRLFWTGGVRALLGEESAGTSLERWLQQLVELELVEAHPTSRFPGEREYRFRHALVRDAAYELVPSGDKPTGHRRAGLWLEQAGENDPQVLAGHFRSGQWPARAIHFYSLAAEHLFDRHDMQGMQRCMEAAWALEPDGEAGLRLRALQATAAFWMDDFITMTEAGKAVLPHLQQGSAAWSKLISGLSLGCAQLGQREYLLGLHRLLLETAPEPEARSDYFLAVCFMGSMVAYFGDRQEAQACFDHLEAQGRDILARDSVVRGWRNIVYCFRDLYLLGEPQKALAWSEQAESSLQDAGAERDEVAAFTWSAHALLKLGNPESAQERARRGMALALRVGQPFPITHARHTLALVLSASPEPAHLREARELVREWVEPPSLNRVHLGSAYLVLARVAAGEGQKDEALEQARKACDVLEPFRPFRALARWSLAALLWRQGHVAEARLEAENARRHAAVMGGEGVAGVGPLQLLADACFAQGDTAAGEQALHQALAYLRSRLQGISDAAGRERFLSQVPENARVLELVRQRWGDAALP</sequence>
<dbReference type="InterPro" id="IPR027417">
    <property type="entry name" value="P-loop_NTPase"/>
</dbReference>
<dbReference type="SUPFAM" id="SSF48452">
    <property type="entry name" value="TPR-like"/>
    <property type="match status" value="2"/>
</dbReference>
<organism evidence="7 8">
    <name type="scientific">Stigmatella aurantiaca</name>
    <dbReference type="NCBI Taxonomy" id="41"/>
    <lineage>
        <taxon>Bacteria</taxon>
        <taxon>Pseudomonadati</taxon>
        <taxon>Myxococcota</taxon>
        <taxon>Myxococcia</taxon>
        <taxon>Myxococcales</taxon>
        <taxon>Cystobacterineae</taxon>
        <taxon>Archangiaceae</taxon>
        <taxon>Stigmatella</taxon>
    </lineage>
</organism>
<keyword evidence="4 5" id="KW-0067">ATP-binding</keyword>
<dbReference type="PANTHER" id="PTHR43289:SF34">
    <property type="entry name" value="SERINE_THREONINE-PROTEIN KINASE YBDM-RELATED"/>
    <property type="match status" value="1"/>
</dbReference>
<dbReference type="InterPro" id="IPR008271">
    <property type="entry name" value="Ser/Thr_kinase_AS"/>
</dbReference>
<feature type="domain" description="Protein kinase" evidence="6">
    <location>
        <begin position="31"/>
        <end position="291"/>
    </location>
</feature>
<dbReference type="InterPro" id="IPR041664">
    <property type="entry name" value="AAA_16"/>
</dbReference>
<dbReference type="Gene3D" id="3.40.50.300">
    <property type="entry name" value="P-loop containing nucleotide triphosphate hydrolases"/>
    <property type="match status" value="1"/>
</dbReference>
<evidence type="ECO:0000259" key="6">
    <source>
        <dbReference type="PROSITE" id="PS50011"/>
    </source>
</evidence>
<dbReference type="GO" id="GO:0004674">
    <property type="term" value="F:protein serine/threonine kinase activity"/>
    <property type="evidence" value="ECO:0007669"/>
    <property type="project" value="UniProtKB-KW"/>
</dbReference>
<evidence type="ECO:0000256" key="2">
    <source>
        <dbReference type="ARBA" id="ARBA00022741"/>
    </source>
</evidence>
<keyword evidence="1" id="KW-0808">Transferase</keyword>
<protein>
    <submittedName>
        <fullName evidence="7">Serine/threonine protein kinase</fullName>
    </submittedName>
</protein>